<dbReference type="InParanoid" id="M4BVJ9"/>
<dbReference type="EMBL" id="JH597982">
    <property type="status" value="NOT_ANNOTATED_CDS"/>
    <property type="molecule type" value="Genomic_DNA"/>
</dbReference>
<dbReference type="SMART" id="SM01401">
    <property type="entry name" value="Sds3"/>
    <property type="match status" value="1"/>
</dbReference>
<evidence type="ECO:0000313" key="8">
    <source>
        <dbReference type="Proteomes" id="UP000011713"/>
    </source>
</evidence>
<dbReference type="HOGENOM" id="CLU_932127_0_0_1"/>
<dbReference type="GO" id="GO:0010468">
    <property type="term" value="P:regulation of gene expression"/>
    <property type="evidence" value="ECO:0007669"/>
    <property type="project" value="UniProtKB-ARBA"/>
</dbReference>
<proteinExistence type="predicted"/>
<keyword evidence="5" id="KW-0539">Nucleus</keyword>
<dbReference type="eggNOG" id="ENOG502S1M8">
    <property type="taxonomic scope" value="Eukaryota"/>
</dbReference>
<dbReference type="Proteomes" id="UP000011713">
    <property type="component" value="Unassembled WGS sequence"/>
</dbReference>
<dbReference type="AlphaFoldDB" id="M4BVJ9"/>
<dbReference type="EnsemblProtists" id="HpaT810543">
    <property type="protein sequence ID" value="HpaP810543"/>
    <property type="gene ID" value="HpaG810543"/>
</dbReference>
<keyword evidence="6" id="KW-0175">Coiled coil</keyword>
<evidence type="ECO:0000256" key="1">
    <source>
        <dbReference type="ARBA" id="ARBA00004123"/>
    </source>
</evidence>
<organism evidence="7 8">
    <name type="scientific">Hyaloperonospora arabidopsidis (strain Emoy2)</name>
    <name type="common">Downy mildew agent</name>
    <name type="synonym">Peronospora arabidopsidis</name>
    <dbReference type="NCBI Taxonomy" id="559515"/>
    <lineage>
        <taxon>Eukaryota</taxon>
        <taxon>Sar</taxon>
        <taxon>Stramenopiles</taxon>
        <taxon>Oomycota</taxon>
        <taxon>Peronosporomycetes</taxon>
        <taxon>Peronosporales</taxon>
        <taxon>Peronosporaceae</taxon>
        <taxon>Hyaloperonospora</taxon>
    </lineage>
</organism>
<dbReference type="Pfam" id="PF08598">
    <property type="entry name" value="Sds3"/>
    <property type="match status" value="1"/>
</dbReference>
<sequence length="344" mass="39693">MTKRRELNVRELLELERQIYQESIDRVRQQQEQLRAGTLDDFVRRCQPFGADREQELQVAQHQYQFSLTDAQSLFDFDLQQADDVFRSDEQQLKLELLERVRRRRQRLEKRLELINDGIFDTSNIKAVKKTRVDKIDTQVTKLEPEVLEKQLRRAQRRMKTRFNFRHLSRGILPTPKRIVADVINECGKVQRNRERDEGVEMGEEEGAEQKVEVAIGESGEQLMCRGVDEDSGEVMEETFQVGDAVVLVSQLTEEDFQGFVSAVSEEEVKLVLVCGSNVRVTLARLRSGQCALRKQSEAVVTEKKSLPGVAANLQELVRDPPDVRRRTAAILSTMSWFSDARMG</sequence>
<reference evidence="8" key="1">
    <citation type="journal article" date="2010" name="Science">
        <title>Signatures of adaptation to obligate biotrophy in the Hyaloperonospora arabidopsidis genome.</title>
        <authorList>
            <person name="Baxter L."/>
            <person name="Tripathy S."/>
            <person name="Ishaque N."/>
            <person name="Boot N."/>
            <person name="Cabral A."/>
            <person name="Kemen E."/>
            <person name="Thines M."/>
            <person name="Ah-Fong A."/>
            <person name="Anderson R."/>
            <person name="Badejoko W."/>
            <person name="Bittner-Eddy P."/>
            <person name="Boore J.L."/>
            <person name="Chibucos M.C."/>
            <person name="Coates M."/>
            <person name="Dehal P."/>
            <person name="Delehaunty K."/>
            <person name="Dong S."/>
            <person name="Downton P."/>
            <person name="Dumas B."/>
            <person name="Fabro G."/>
            <person name="Fronick C."/>
            <person name="Fuerstenberg S.I."/>
            <person name="Fulton L."/>
            <person name="Gaulin E."/>
            <person name="Govers F."/>
            <person name="Hughes L."/>
            <person name="Humphray S."/>
            <person name="Jiang R.H."/>
            <person name="Judelson H."/>
            <person name="Kamoun S."/>
            <person name="Kyung K."/>
            <person name="Meijer H."/>
            <person name="Minx P."/>
            <person name="Morris P."/>
            <person name="Nelson J."/>
            <person name="Phuntumart V."/>
            <person name="Qutob D."/>
            <person name="Rehmany A."/>
            <person name="Rougon-Cardoso A."/>
            <person name="Ryden P."/>
            <person name="Torto-Alalibo T."/>
            <person name="Studholme D."/>
            <person name="Wang Y."/>
            <person name="Win J."/>
            <person name="Wood J."/>
            <person name="Clifton S.W."/>
            <person name="Rogers J."/>
            <person name="Van den Ackerveken G."/>
            <person name="Jones J.D."/>
            <person name="McDowell J.M."/>
            <person name="Beynon J."/>
            <person name="Tyler B.M."/>
        </authorList>
    </citation>
    <scope>NUCLEOTIDE SEQUENCE [LARGE SCALE GENOMIC DNA]</scope>
    <source>
        <strain evidence="8">Emoy2</strain>
    </source>
</reference>
<dbReference type="InterPro" id="IPR013907">
    <property type="entry name" value="Sds3"/>
</dbReference>
<keyword evidence="2" id="KW-0678">Repressor</keyword>
<dbReference type="OMA" id="SFNFRHL"/>
<protein>
    <submittedName>
        <fullName evidence="7">Uncharacterized protein</fullName>
    </submittedName>
</protein>
<evidence type="ECO:0000313" key="7">
    <source>
        <dbReference type="EnsemblProtists" id="HpaP810543"/>
    </source>
</evidence>
<evidence type="ECO:0000256" key="3">
    <source>
        <dbReference type="ARBA" id="ARBA00023015"/>
    </source>
</evidence>
<evidence type="ECO:0000256" key="5">
    <source>
        <dbReference type="ARBA" id="ARBA00023242"/>
    </source>
</evidence>
<evidence type="ECO:0000256" key="4">
    <source>
        <dbReference type="ARBA" id="ARBA00023163"/>
    </source>
</evidence>
<dbReference type="VEuPathDB" id="FungiDB:HpaG810543"/>
<evidence type="ECO:0000256" key="2">
    <source>
        <dbReference type="ARBA" id="ARBA00022491"/>
    </source>
</evidence>
<keyword evidence="3" id="KW-0805">Transcription regulation</keyword>
<comment type="subcellular location">
    <subcellularLocation>
        <location evidence="1">Nucleus</location>
    </subcellularLocation>
</comment>
<evidence type="ECO:0000256" key="6">
    <source>
        <dbReference type="SAM" id="Coils"/>
    </source>
</evidence>
<name>M4BVJ9_HYAAE</name>
<reference evidence="7" key="2">
    <citation type="submission" date="2015-06" db="UniProtKB">
        <authorList>
            <consortium name="EnsemblProtists"/>
        </authorList>
    </citation>
    <scope>IDENTIFICATION</scope>
    <source>
        <strain evidence="7">Emoy2</strain>
    </source>
</reference>
<dbReference type="GO" id="GO:0005654">
    <property type="term" value="C:nucleoplasm"/>
    <property type="evidence" value="ECO:0007669"/>
    <property type="project" value="UniProtKB-ARBA"/>
</dbReference>
<feature type="coiled-coil region" evidence="6">
    <location>
        <begin position="91"/>
        <end position="118"/>
    </location>
</feature>
<keyword evidence="8" id="KW-1185">Reference proteome</keyword>
<keyword evidence="4" id="KW-0804">Transcription</keyword>
<accession>M4BVJ9</accession>